<comment type="caution">
    <text evidence="13">The sequence shown here is derived from an EMBL/GenBank/DDBJ whole genome shotgun (WGS) entry which is preliminary data.</text>
</comment>
<dbReference type="PROSITE" id="PS50990">
    <property type="entry name" value="PEPTIDASE_C39"/>
    <property type="match status" value="1"/>
</dbReference>
<dbReference type="InterPro" id="IPR017871">
    <property type="entry name" value="ABC_transporter-like_CS"/>
</dbReference>
<dbReference type="NCBIfam" id="TIGR03375">
    <property type="entry name" value="type_I_sec_LssB"/>
    <property type="match status" value="1"/>
</dbReference>
<dbReference type="SUPFAM" id="SSF90123">
    <property type="entry name" value="ABC transporter transmembrane region"/>
    <property type="match status" value="1"/>
</dbReference>
<dbReference type="PATRIC" id="fig|1217656.3.peg.414"/>
<keyword evidence="3" id="KW-1003">Cell membrane</keyword>
<dbReference type="Gene3D" id="3.90.70.10">
    <property type="entry name" value="Cysteine proteinases"/>
    <property type="match status" value="1"/>
</dbReference>
<evidence type="ECO:0000256" key="6">
    <source>
        <dbReference type="ARBA" id="ARBA00022840"/>
    </source>
</evidence>
<dbReference type="InterPro" id="IPR011527">
    <property type="entry name" value="ABC1_TM_dom"/>
</dbReference>
<dbReference type="CDD" id="cd18587">
    <property type="entry name" value="ABC_6TM_LapB_like"/>
    <property type="match status" value="1"/>
</dbReference>
<evidence type="ECO:0000256" key="5">
    <source>
        <dbReference type="ARBA" id="ARBA00022741"/>
    </source>
</evidence>
<feature type="domain" description="ABC transmembrane type-1" evidence="11">
    <location>
        <begin position="157"/>
        <end position="439"/>
    </location>
</feature>
<accession>N8YGY5</accession>
<keyword evidence="14" id="KW-1185">Reference proteome</keyword>
<dbReference type="EMBL" id="APPJ01000002">
    <property type="protein sequence ID" value="ENV18908.1"/>
    <property type="molecule type" value="Genomic_DNA"/>
</dbReference>
<dbReference type="SUPFAM" id="SSF52540">
    <property type="entry name" value="P-loop containing nucleoside triphosphate hydrolases"/>
    <property type="match status" value="1"/>
</dbReference>
<dbReference type="Pfam" id="PF00005">
    <property type="entry name" value="ABC_tran"/>
    <property type="match status" value="1"/>
</dbReference>
<dbReference type="FunFam" id="3.40.50.300:FF:000299">
    <property type="entry name" value="ABC transporter ATP-binding protein/permease"/>
    <property type="match status" value="1"/>
</dbReference>
<keyword evidence="6" id="KW-0067">ATP-binding</keyword>
<dbReference type="InterPro" id="IPR039421">
    <property type="entry name" value="Type_1_exporter"/>
</dbReference>
<organism evidence="13 14">
    <name type="scientific">Acinetobacter guillouiae NIPH 991</name>
    <dbReference type="NCBI Taxonomy" id="1217656"/>
    <lineage>
        <taxon>Bacteria</taxon>
        <taxon>Pseudomonadati</taxon>
        <taxon>Pseudomonadota</taxon>
        <taxon>Gammaproteobacteria</taxon>
        <taxon>Moraxellales</taxon>
        <taxon>Moraxellaceae</taxon>
        <taxon>Acinetobacter</taxon>
    </lineage>
</organism>
<evidence type="ECO:0000259" key="11">
    <source>
        <dbReference type="PROSITE" id="PS50929"/>
    </source>
</evidence>
<dbReference type="SMART" id="SM00382">
    <property type="entry name" value="AAA"/>
    <property type="match status" value="1"/>
</dbReference>
<feature type="domain" description="ABC transporter" evidence="10">
    <location>
        <begin position="473"/>
        <end position="710"/>
    </location>
</feature>
<dbReference type="HOGENOM" id="CLU_000604_95_6_6"/>
<dbReference type="InterPro" id="IPR003439">
    <property type="entry name" value="ABC_transporter-like_ATP-bd"/>
</dbReference>
<dbReference type="Pfam" id="PF00664">
    <property type="entry name" value="ABC_membrane"/>
    <property type="match status" value="1"/>
</dbReference>
<dbReference type="InterPro" id="IPR036640">
    <property type="entry name" value="ABC1_TM_sf"/>
</dbReference>
<dbReference type="PROSITE" id="PS00211">
    <property type="entry name" value="ABC_TRANSPORTER_1"/>
    <property type="match status" value="1"/>
</dbReference>
<feature type="transmembrane region" description="Helical" evidence="9">
    <location>
        <begin position="153"/>
        <end position="175"/>
    </location>
</feature>
<dbReference type="GO" id="GO:0006508">
    <property type="term" value="P:proteolysis"/>
    <property type="evidence" value="ECO:0007669"/>
    <property type="project" value="InterPro"/>
</dbReference>
<reference evidence="13 14" key="1">
    <citation type="submission" date="2013-02" db="EMBL/GenBank/DDBJ databases">
        <title>The Genome Sequence of Acinetobacter guillouiae NIPH 991.</title>
        <authorList>
            <consortium name="The Broad Institute Genome Sequencing Platform"/>
            <consortium name="The Broad Institute Genome Sequencing Center for Infectious Disease"/>
            <person name="Cerqueira G."/>
            <person name="Feldgarden M."/>
            <person name="Courvalin P."/>
            <person name="Perichon B."/>
            <person name="Grillot-Courvalin C."/>
            <person name="Clermont D."/>
            <person name="Rocha E."/>
            <person name="Yoon E.-J."/>
            <person name="Nemec A."/>
            <person name="Walker B."/>
            <person name="Young S.K."/>
            <person name="Zeng Q."/>
            <person name="Gargeya S."/>
            <person name="Fitzgerald M."/>
            <person name="Haas B."/>
            <person name="Abouelleil A."/>
            <person name="Alvarado L."/>
            <person name="Arachchi H.M."/>
            <person name="Berlin A.M."/>
            <person name="Chapman S.B."/>
            <person name="Dewar J."/>
            <person name="Goldberg J."/>
            <person name="Griggs A."/>
            <person name="Gujja S."/>
            <person name="Hansen M."/>
            <person name="Howarth C."/>
            <person name="Imamovic A."/>
            <person name="Larimer J."/>
            <person name="McCowan C."/>
            <person name="Murphy C."/>
            <person name="Neiman D."/>
            <person name="Pearson M."/>
            <person name="Priest M."/>
            <person name="Roberts A."/>
            <person name="Saif S."/>
            <person name="Shea T."/>
            <person name="Sisk P."/>
            <person name="Sykes S."/>
            <person name="Wortman J."/>
            <person name="Nusbaum C."/>
            <person name="Birren B."/>
        </authorList>
    </citation>
    <scope>NUCLEOTIDE SEQUENCE [LARGE SCALE GENOMIC DNA]</scope>
    <source>
        <strain evidence="13 14">NIPH 991</strain>
    </source>
</reference>
<dbReference type="InterPro" id="IPR027417">
    <property type="entry name" value="P-loop_NTPase"/>
</dbReference>
<dbReference type="PROSITE" id="PS50893">
    <property type="entry name" value="ABC_TRANSPORTER_2"/>
    <property type="match status" value="1"/>
</dbReference>
<dbReference type="RefSeq" id="WP_004817234.1">
    <property type="nucleotide sequence ID" value="NZ_KB849455.1"/>
</dbReference>
<evidence type="ECO:0000256" key="7">
    <source>
        <dbReference type="ARBA" id="ARBA00022989"/>
    </source>
</evidence>
<dbReference type="InterPro" id="IPR017750">
    <property type="entry name" value="ATPase_T1SS"/>
</dbReference>
<dbReference type="GO" id="GO:0140359">
    <property type="term" value="F:ABC-type transporter activity"/>
    <property type="evidence" value="ECO:0007669"/>
    <property type="project" value="InterPro"/>
</dbReference>
<protein>
    <recommendedName>
        <fullName evidence="15">Type I secretion system ATPase</fullName>
    </recommendedName>
</protein>
<evidence type="ECO:0000256" key="8">
    <source>
        <dbReference type="ARBA" id="ARBA00023136"/>
    </source>
</evidence>
<evidence type="ECO:0000313" key="13">
    <source>
        <dbReference type="EMBL" id="ENV18908.1"/>
    </source>
</evidence>
<keyword evidence="4 9" id="KW-0812">Transmembrane</keyword>
<dbReference type="InterPro" id="IPR003593">
    <property type="entry name" value="AAA+_ATPase"/>
</dbReference>
<keyword evidence="5" id="KW-0547">Nucleotide-binding</keyword>
<feature type="transmembrane region" description="Helical" evidence="9">
    <location>
        <begin position="375"/>
        <end position="400"/>
    </location>
</feature>
<dbReference type="PANTHER" id="PTHR24221:SF248">
    <property type="entry name" value="ABC TRANSPORTER TRANSMEMBRANE REGION"/>
    <property type="match status" value="1"/>
</dbReference>
<dbReference type="InterPro" id="IPR005074">
    <property type="entry name" value="Peptidase_C39"/>
</dbReference>
<dbReference type="eggNOG" id="COG2274">
    <property type="taxonomic scope" value="Bacteria"/>
</dbReference>
<comment type="subcellular location">
    <subcellularLocation>
        <location evidence="1">Cell membrane</location>
        <topology evidence="1">Multi-pass membrane protein</topology>
    </subcellularLocation>
</comment>
<keyword evidence="2" id="KW-0813">Transport</keyword>
<gene>
    <name evidence="13" type="ORF">F964_00420</name>
</gene>
<evidence type="ECO:0000256" key="4">
    <source>
        <dbReference type="ARBA" id="ARBA00022692"/>
    </source>
</evidence>
<evidence type="ECO:0000256" key="3">
    <source>
        <dbReference type="ARBA" id="ARBA00022475"/>
    </source>
</evidence>
<dbReference type="GO" id="GO:0016887">
    <property type="term" value="F:ATP hydrolysis activity"/>
    <property type="evidence" value="ECO:0007669"/>
    <property type="project" value="InterPro"/>
</dbReference>
<sequence length="727" mass="80914">MKSIISHIALTTKLLGSPISEAALLARVGRDQDLKIDYGTLTEVLRSYGFDNQLSKRSLQDIPTLALPATILLKNEEAAVITEVTYHADERTYHLLQTVGMTKAITAMQLEQLYLGFCWFIKPKVQSDLRSDLPEYHLPKAWFWKVIWRFRKYYYQVVLATLMINFLALLSSLYVMNVYDRVIPNQAFETLWVLSIGVIIAISFEFISKLIRSYLTDIAGKKADLIISSALFRRVMQLRLVDRPSSAGAYANNLREFEAVREFMTSASLLTIVDLPFLFLFISVIGLVGGKLAFVPLALIPIMIAVGFFVQRPLARYINESMKESSQRQGLAVEAIDGIETLKTNNATNWAQQRWDNFTAKTSVSSIKVRNLSNLVVNFAASMQQLNTVFLVVFGTYLIHSSNPDYKITMGALIASVILSGRALAPLSQIASLAIKFQSAKLALQGINNIVARPIERDPSRQYISLASVEGQIAFEHIQFQYQRDAAPAVKDITLNINSGEKVAILGHIGSGKSTLLKLASGLYEANAGHVTLDNIDIRQIDPSDLRSKVSLLSQSPRLFLGTLRDNLELARTDHFSTDQQLMHVLHQFGLDKVINQHPQGLDMQLGENGLGLSGGQKQLIALARLTLRDPQVVLLDEPTTGLDQATELSALDALQNWAKQRTLLVVTHRPQVLALVDRIIVMENGAIAMDGPKEEILAKLVQQQPQNIPPAKPKVHRVSVSARIRK</sequence>
<keyword evidence="8 9" id="KW-0472">Membrane</keyword>
<keyword evidence="7 9" id="KW-1133">Transmembrane helix</keyword>
<dbReference type="GO" id="GO:0005524">
    <property type="term" value="F:ATP binding"/>
    <property type="evidence" value="ECO:0007669"/>
    <property type="project" value="UniProtKB-KW"/>
</dbReference>
<dbReference type="Proteomes" id="UP000013148">
    <property type="component" value="Unassembled WGS sequence"/>
</dbReference>
<proteinExistence type="predicted"/>
<evidence type="ECO:0000259" key="12">
    <source>
        <dbReference type="PROSITE" id="PS50990"/>
    </source>
</evidence>
<dbReference type="Gene3D" id="1.20.1560.10">
    <property type="entry name" value="ABC transporter type 1, transmembrane domain"/>
    <property type="match status" value="1"/>
</dbReference>
<evidence type="ECO:0000313" key="14">
    <source>
        <dbReference type="Proteomes" id="UP000013148"/>
    </source>
</evidence>
<dbReference type="AlphaFoldDB" id="N8YGY5"/>
<feature type="transmembrane region" description="Helical" evidence="9">
    <location>
        <begin position="187"/>
        <end position="207"/>
    </location>
</feature>
<evidence type="ECO:0000256" key="1">
    <source>
        <dbReference type="ARBA" id="ARBA00004651"/>
    </source>
</evidence>
<dbReference type="PROSITE" id="PS50929">
    <property type="entry name" value="ABC_TM1F"/>
    <property type="match status" value="1"/>
</dbReference>
<feature type="domain" description="Peptidase C39" evidence="12">
    <location>
        <begin position="1"/>
        <end position="121"/>
    </location>
</feature>
<dbReference type="Gene3D" id="3.40.50.300">
    <property type="entry name" value="P-loop containing nucleotide triphosphate hydrolases"/>
    <property type="match status" value="1"/>
</dbReference>
<dbReference type="PANTHER" id="PTHR24221">
    <property type="entry name" value="ATP-BINDING CASSETTE SUB-FAMILY B"/>
    <property type="match status" value="1"/>
</dbReference>
<evidence type="ECO:0000256" key="2">
    <source>
        <dbReference type="ARBA" id="ARBA00022448"/>
    </source>
</evidence>
<dbReference type="GO" id="GO:0034040">
    <property type="term" value="F:ATPase-coupled lipid transmembrane transporter activity"/>
    <property type="evidence" value="ECO:0007669"/>
    <property type="project" value="TreeGrafter"/>
</dbReference>
<dbReference type="GO" id="GO:0005886">
    <property type="term" value="C:plasma membrane"/>
    <property type="evidence" value="ECO:0007669"/>
    <property type="project" value="UniProtKB-SubCell"/>
</dbReference>
<feature type="transmembrane region" description="Helical" evidence="9">
    <location>
        <begin position="263"/>
        <end position="286"/>
    </location>
</feature>
<dbReference type="GO" id="GO:0008233">
    <property type="term" value="F:peptidase activity"/>
    <property type="evidence" value="ECO:0007669"/>
    <property type="project" value="InterPro"/>
</dbReference>
<evidence type="ECO:0008006" key="15">
    <source>
        <dbReference type="Google" id="ProtNLM"/>
    </source>
</evidence>
<evidence type="ECO:0000256" key="9">
    <source>
        <dbReference type="SAM" id="Phobius"/>
    </source>
</evidence>
<evidence type="ECO:0000259" key="10">
    <source>
        <dbReference type="PROSITE" id="PS50893"/>
    </source>
</evidence>
<feature type="transmembrane region" description="Helical" evidence="9">
    <location>
        <begin position="292"/>
        <end position="310"/>
    </location>
</feature>
<name>N8YGY5_ACIGI</name>